<dbReference type="Pfam" id="PF13715">
    <property type="entry name" value="CarbopepD_reg_2"/>
    <property type="match status" value="1"/>
</dbReference>
<gene>
    <name evidence="2" type="ORF">QWY31_01145</name>
</gene>
<accession>A0ABT8F1F9</accession>
<proteinExistence type="predicted"/>
<keyword evidence="1" id="KW-0732">Signal</keyword>
<dbReference type="Pfam" id="PF18939">
    <property type="entry name" value="DUF5686"/>
    <property type="match status" value="1"/>
</dbReference>
<evidence type="ECO:0000256" key="1">
    <source>
        <dbReference type="SAM" id="SignalP"/>
    </source>
</evidence>
<organism evidence="2 3">
    <name type="scientific">Shiella aurantiaca</name>
    <dbReference type="NCBI Taxonomy" id="3058365"/>
    <lineage>
        <taxon>Bacteria</taxon>
        <taxon>Pseudomonadati</taxon>
        <taxon>Bacteroidota</taxon>
        <taxon>Cytophagia</taxon>
        <taxon>Cytophagales</taxon>
        <taxon>Shiellaceae</taxon>
        <taxon>Shiella</taxon>
    </lineage>
</organism>
<keyword evidence="3" id="KW-1185">Reference proteome</keyword>
<dbReference type="InterPro" id="IPR043741">
    <property type="entry name" value="DUF5686"/>
</dbReference>
<dbReference type="EMBL" id="JAUHJS010000001">
    <property type="protein sequence ID" value="MDN4164081.1"/>
    <property type="molecule type" value="Genomic_DNA"/>
</dbReference>
<sequence length="827" mass="95693">MKRLIYTIFFCWGAQLALAQETLVSGKITDAETGDPIPFANVVFKGTQIGGTSDFDGFYKIKVNGRADSIEVSYVGYERRAKPIKAFTSQVVNVQLVPQFINLEEVVVKPGENPAWRILREVNDRKKTYDKKRLNAYEYEAYTKVEIDIDQISEKVREKKMMKKISQVLDSISVIAGEDGKPILPIFISETISRFYFRDNPKLRKEEILKTKVTGVGVNNSVAVSQLLGSTFQEYNFYNNSLNILGKNFTSPIADGWRLIYEYDLIDSLEFDGEVCYRLDFFPKNSQDLAFIGSMWITKKEYALKQIDVSITPNANINYVEKIKIQQELAPSAEGAWLPKKNRILVNIPEISENSAGMLAKFYMSTKDWVVNEAKDPKFYEQAVVVKEDAKLYEDTYWEEHRHDSLSQAEKDVYAMIDTLNNLPAVKTYVDIVETMVNGYYTWGNIDWGPYVFTYGNNNIEGHRVRVGFKTNKGFSSKWQLRAYAAYGFTDKEWKYMGGADYIISRTRWTRAGIRYTHDLDQVGLQSDELQDNNIFLTFSRFGTLTRPYMSTMGKAYFLSEFRKGITQKVTFKHEQFSPRYDFFFYKMSKEGTVVRSDDYINSEITFETRIARDEIFIQTAMDRLSMGTLKWPVLTLGYTLGIKGLLGSDFAYHKVYFNVDQTIRLGIVGRSIYAFESAYIFDALPYPLLKTHIGNESPFYTTAAFSLMNYFEFVSDAYASLRYEHHFDGFLLNRIPLMRRLKWRAVVTSNMLYGTMRQENFDLATLEVPPAEHPFMRWENKPYMEVGYGIENIFKIGRIDAFHRLTYLDRANASKFGVKVSFQFIL</sequence>
<protein>
    <submittedName>
        <fullName evidence="2">DUF5686 family protein</fullName>
    </submittedName>
</protein>
<dbReference type="Proteomes" id="UP001168552">
    <property type="component" value="Unassembled WGS sequence"/>
</dbReference>
<evidence type="ECO:0000313" key="3">
    <source>
        <dbReference type="Proteomes" id="UP001168552"/>
    </source>
</evidence>
<feature type="signal peptide" evidence="1">
    <location>
        <begin position="1"/>
        <end position="19"/>
    </location>
</feature>
<dbReference type="SUPFAM" id="SSF49464">
    <property type="entry name" value="Carboxypeptidase regulatory domain-like"/>
    <property type="match status" value="1"/>
</dbReference>
<dbReference type="Gene3D" id="2.60.40.1120">
    <property type="entry name" value="Carboxypeptidase-like, regulatory domain"/>
    <property type="match status" value="1"/>
</dbReference>
<evidence type="ECO:0000313" key="2">
    <source>
        <dbReference type="EMBL" id="MDN4164081.1"/>
    </source>
</evidence>
<dbReference type="RefSeq" id="WP_320002607.1">
    <property type="nucleotide sequence ID" value="NZ_JAUHJS010000001.1"/>
</dbReference>
<name>A0ABT8F1F9_9BACT</name>
<feature type="chain" id="PRO_5046587882" evidence="1">
    <location>
        <begin position="20"/>
        <end position="827"/>
    </location>
</feature>
<dbReference type="InterPro" id="IPR008969">
    <property type="entry name" value="CarboxyPept-like_regulatory"/>
</dbReference>
<comment type="caution">
    <text evidence="2">The sequence shown here is derived from an EMBL/GenBank/DDBJ whole genome shotgun (WGS) entry which is preliminary data.</text>
</comment>
<reference evidence="2" key="1">
    <citation type="submission" date="2023-06" db="EMBL/GenBank/DDBJ databases">
        <title>Cytophagales bacterium Strain LB-30, isolated from soil.</title>
        <authorList>
            <person name="Liu B."/>
        </authorList>
    </citation>
    <scope>NUCLEOTIDE SEQUENCE</scope>
    <source>
        <strain evidence="2">LB-30</strain>
    </source>
</reference>